<accession>A0AAJ7FCN6</accession>
<evidence type="ECO:0000256" key="2">
    <source>
        <dbReference type="SAM" id="SignalP"/>
    </source>
</evidence>
<sequence length="83" mass="9235">MTTKLVLFLCVALLVVGVINAAPDKSNCGRHGDPCRENRECCSNLWCHSYAGHCVSKQGSVGKKPLKEKERPKDSVDHRRKID</sequence>
<protein>
    <submittedName>
        <fullName evidence="4">Omega-conotoxin-like protein 1 isoform X1</fullName>
    </submittedName>
</protein>
<feature type="chain" id="PRO_5042562556" evidence="2">
    <location>
        <begin position="22"/>
        <end position="83"/>
    </location>
</feature>
<feature type="compositionally biased region" description="Basic and acidic residues" evidence="1">
    <location>
        <begin position="65"/>
        <end position="77"/>
    </location>
</feature>
<dbReference type="Proteomes" id="UP000694920">
    <property type="component" value="Unplaced"/>
</dbReference>
<dbReference type="GeneID" id="107262998"/>
<feature type="signal peptide" evidence="2">
    <location>
        <begin position="1"/>
        <end position="21"/>
    </location>
</feature>
<evidence type="ECO:0000313" key="3">
    <source>
        <dbReference type="Proteomes" id="UP000694920"/>
    </source>
</evidence>
<reference evidence="4" key="1">
    <citation type="submission" date="2025-08" db="UniProtKB">
        <authorList>
            <consortium name="RefSeq"/>
        </authorList>
    </citation>
    <scope>IDENTIFICATION</scope>
</reference>
<evidence type="ECO:0000256" key="1">
    <source>
        <dbReference type="SAM" id="MobiDB-lite"/>
    </source>
</evidence>
<organism evidence="3 4">
    <name type="scientific">Cephus cinctus</name>
    <name type="common">Wheat stem sawfly</name>
    <dbReference type="NCBI Taxonomy" id="211228"/>
    <lineage>
        <taxon>Eukaryota</taxon>
        <taxon>Metazoa</taxon>
        <taxon>Ecdysozoa</taxon>
        <taxon>Arthropoda</taxon>
        <taxon>Hexapoda</taxon>
        <taxon>Insecta</taxon>
        <taxon>Pterygota</taxon>
        <taxon>Neoptera</taxon>
        <taxon>Endopterygota</taxon>
        <taxon>Hymenoptera</taxon>
        <taxon>Cephoidea</taxon>
        <taxon>Cephidae</taxon>
        <taxon>Cephus</taxon>
    </lineage>
</organism>
<dbReference type="AlphaFoldDB" id="A0AAJ7FCN6"/>
<keyword evidence="2" id="KW-0732">Signal</keyword>
<keyword evidence="3" id="KW-1185">Reference proteome</keyword>
<feature type="region of interest" description="Disordered" evidence="1">
    <location>
        <begin position="57"/>
        <end position="83"/>
    </location>
</feature>
<gene>
    <name evidence="4" type="primary">LOC107262998</name>
</gene>
<dbReference type="RefSeq" id="XP_015585263.1">
    <property type="nucleotide sequence ID" value="XM_015729777.2"/>
</dbReference>
<evidence type="ECO:0000313" key="4">
    <source>
        <dbReference type="RefSeq" id="XP_015585263.1"/>
    </source>
</evidence>
<dbReference type="KEGG" id="ccin:107262998"/>
<name>A0AAJ7FCN6_CEPCN</name>
<proteinExistence type="predicted"/>